<gene>
    <name evidence="2" type="ORF">ACFP7A_13350</name>
</gene>
<name>A0ABW1WKM4_9BACL</name>
<proteinExistence type="predicted"/>
<evidence type="ECO:0000313" key="2">
    <source>
        <dbReference type="EMBL" id="MFC6387575.1"/>
    </source>
</evidence>
<evidence type="ECO:0000313" key="3">
    <source>
        <dbReference type="Proteomes" id="UP001596267"/>
    </source>
</evidence>
<feature type="domain" description="Putative zinc-finger" evidence="1">
    <location>
        <begin position="7"/>
        <end position="39"/>
    </location>
</feature>
<dbReference type="EMBL" id="JBHSTQ010000018">
    <property type="protein sequence ID" value="MFC6387575.1"/>
    <property type="molecule type" value="Genomic_DNA"/>
</dbReference>
<dbReference type="RefSeq" id="WP_253077367.1">
    <property type="nucleotide sequence ID" value="NZ_JAMXWN010000020.1"/>
</dbReference>
<organism evidence="2 3">
    <name type="scientific">Sporolactobacillus kofuensis</name>
    <dbReference type="NCBI Taxonomy" id="269672"/>
    <lineage>
        <taxon>Bacteria</taxon>
        <taxon>Bacillati</taxon>
        <taxon>Bacillota</taxon>
        <taxon>Bacilli</taxon>
        <taxon>Bacillales</taxon>
        <taxon>Sporolactobacillaceae</taxon>
        <taxon>Sporolactobacillus</taxon>
    </lineage>
</organism>
<sequence length="126" mass="14379">MNCTSKKYLALMNKVLDHEATKQEEQVLDQHLALCEECRMHFNQLKYSTNLLNQLAHPQLPVGFTKSVLEQLPLEKRHAIREWGSRHPMLTAVAICAVPTLVMIGARHQNRSKNDYVLINASSDQS</sequence>
<evidence type="ECO:0000259" key="1">
    <source>
        <dbReference type="Pfam" id="PF13490"/>
    </source>
</evidence>
<dbReference type="InterPro" id="IPR027383">
    <property type="entry name" value="Znf_put"/>
</dbReference>
<accession>A0ABW1WKM4</accession>
<keyword evidence="3" id="KW-1185">Reference proteome</keyword>
<dbReference type="Proteomes" id="UP001596267">
    <property type="component" value="Unassembled WGS sequence"/>
</dbReference>
<reference evidence="3" key="1">
    <citation type="journal article" date="2019" name="Int. J. Syst. Evol. Microbiol.">
        <title>The Global Catalogue of Microorganisms (GCM) 10K type strain sequencing project: providing services to taxonomists for standard genome sequencing and annotation.</title>
        <authorList>
            <consortium name="The Broad Institute Genomics Platform"/>
            <consortium name="The Broad Institute Genome Sequencing Center for Infectious Disease"/>
            <person name="Wu L."/>
            <person name="Ma J."/>
        </authorList>
    </citation>
    <scope>NUCLEOTIDE SEQUENCE [LARGE SCALE GENOMIC DNA]</scope>
    <source>
        <strain evidence="3">CCUG 42001</strain>
    </source>
</reference>
<comment type="caution">
    <text evidence="2">The sequence shown here is derived from an EMBL/GenBank/DDBJ whole genome shotgun (WGS) entry which is preliminary data.</text>
</comment>
<protein>
    <submittedName>
        <fullName evidence="2">Anti-sigma factor family protein</fullName>
    </submittedName>
</protein>
<dbReference type="Pfam" id="PF13490">
    <property type="entry name" value="zf-HC2"/>
    <property type="match status" value="1"/>
</dbReference>